<name>K4IY70_PSYTT</name>
<dbReference type="OrthoDB" id="1271679at2"/>
<protein>
    <recommendedName>
        <fullName evidence="3">Glyoxalase</fullName>
    </recommendedName>
</protein>
<dbReference type="eggNOG" id="COG0346">
    <property type="taxonomic scope" value="Bacteria"/>
</dbReference>
<gene>
    <name evidence="1" type="ordered locus">P700755_003856</name>
</gene>
<dbReference type="HOGENOM" id="CLU_120889_0_0_10"/>
<evidence type="ECO:0000313" key="2">
    <source>
        <dbReference type="Proteomes" id="UP000008514"/>
    </source>
</evidence>
<proteinExistence type="predicted"/>
<sequence>MKTRDEDIISIRVEIPNAKVSSLTLSLESFQNSTLRPIAKFQNDILLSIFENYIIRYKNAFHKLGHEEKLKYIENTVKKDSKFKNLIRGIFMGHFTIEEYKFYIENASEINKRIINLTKERLQTEIHYFEKQSAQNSSELKTP</sequence>
<reference evidence="1" key="2">
    <citation type="submission" date="2012-09" db="EMBL/GenBank/DDBJ databases">
        <title>The complete sequence of Psychroflexus torquis an extreme psychrophile from sea-ice that is stimulated by light.</title>
        <authorList>
            <person name="Feng S."/>
            <person name="Powell S.M."/>
            <person name="Bowman J.P."/>
        </authorList>
    </citation>
    <scope>NUCLEOTIDE SEQUENCE [LARGE SCALE GENOMIC DNA]</scope>
    <source>
        <strain evidence="1">ATCC 700755</strain>
    </source>
</reference>
<dbReference type="EMBL" id="CP003879">
    <property type="protein sequence ID" value="AFU70430.1"/>
    <property type="molecule type" value="Genomic_DNA"/>
</dbReference>
<keyword evidence="2" id="KW-1185">Reference proteome</keyword>
<dbReference type="KEGG" id="ptq:P700755_003856"/>
<dbReference type="STRING" id="313595.P700755_003856"/>
<dbReference type="Proteomes" id="UP000008514">
    <property type="component" value="Chromosome"/>
</dbReference>
<evidence type="ECO:0008006" key="3">
    <source>
        <dbReference type="Google" id="ProtNLM"/>
    </source>
</evidence>
<reference evidence="1" key="1">
    <citation type="submission" date="2006-03" db="EMBL/GenBank/DDBJ databases">
        <authorList>
            <person name="Bowman J."/>
            <person name="Ferriera S."/>
            <person name="Johnson J."/>
            <person name="Kravitz S."/>
            <person name="Halpern A."/>
            <person name="Remington K."/>
            <person name="Beeson K."/>
            <person name="Tran B."/>
            <person name="Rogers Y.-H."/>
            <person name="Friedman R."/>
            <person name="Venter J.C."/>
        </authorList>
    </citation>
    <scope>NUCLEOTIDE SEQUENCE [LARGE SCALE GENOMIC DNA]</scope>
    <source>
        <strain evidence="1">ATCC 700755</strain>
    </source>
</reference>
<organism evidence="1 2">
    <name type="scientific">Psychroflexus torquis (strain ATCC 700755 / CIP 106069 / ACAM 623)</name>
    <dbReference type="NCBI Taxonomy" id="313595"/>
    <lineage>
        <taxon>Bacteria</taxon>
        <taxon>Pseudomonadati</taxon>
        <taxon>Bacteroidota</taxon>
        <taxon>Flavobacteriia</taxon>
        <taxon>Flavobacteriales</taxon>
        <taxon>Flavobacteriaceae</taxon>
        <taxon>Psychroflexus</taxon>
    </lineage>
</organism>
<evidence type="ECO:0000313" key="1">
    <source>
        <dbReference type="EMBL" id="AFU70430.1"/>
    </source>
</evidence>
<dbReference type="RefSeq" id="WP_015025964.1">
    <property type="nucleotide sequence ID" value="NC_018721.1"/>
</dbReference>
<accession>K4IY70</accession>
<dbReference type="AlphaFoldDB" id="K4IY70"/>